<name>A0A5B2VCC9_9HYPH</name>
<feature type="signal peptide" evidence="8">
    <location>
        <begin position="1"/>
        <end position="23"/>
    </location>
</feature>
<dbReference type="InterPro" id="IPR012413">
    <property type="entry name" value="BA14K"/>
</dbReference>
<reference evidence="9 10" key="2">
    <citation type="submission" date="2019-09" db="EMBL/GenBank/DDBJ databases">
        <authorList>
            <person name="Jin C."/>
        </authorList>
    </citation>
    <scope>NUCLEOTIDE SEQUENCE [LARGE SCALE GENOMIC DNA]</scope>
    <source>
        <strain evidence="9 10">BN140002</strain>
    </source>
</reference>
<keyword evidence="10" id="KW-1185">Reference proteome</keyword>
<proteinExistence type="inferred from homology"/>
<evidence type="ECO:0000256" key="7">
    <source>
        <dbReference type="SAM" id="Phobius"/>
    </source>
</evidence>
<evidence type="ECO:0000313" key="9">
    <source>
        <dbReference type="EMBL" id="KAA2236385.1"/>
    </source>
</evidence>
<dbReference type="Proteomes" id="UP000323142">
    <property type="component" value="Unassembled WGS sequence"/>
</dbReference>
<feature type="transmembrane region" description="Helical" evidence="7">
    <location>
        <begin position="58"/>
        <end position="79"/>
    </location>
</feature>
<keyword evidence="4" id="KW-1003">Cell membrane</keyword>
<comment type="function">
    <text evidence="6">Has immunoglobulin-binding and hemagglutination properties, and can bind to mannose. Essential for virulence. May be involved in LPS biosynthesis or polysaccharide transport.</text>
</comment>
<evidence type="ECO:0000256" key="8">
    <source>
        <dbReference type="SAM" id="SignalP"/>
    </source>
</evidence>
<protein>
    <recommendedName>
        <fullName evidence="3">Lectin-like protein BA14k</fullName>
    </recommendedName>
</protein>
<evidence type="ECO:0000256" key="4">
    <source>
        <dbReference type="ARBA" id="ARBA00022475"/>
    </source>
</evidence>
<accession>A0A5B2VCC9</accession>
<evidence type="ECO:0000256" key="2">
    <source>
        <dbReference type="ARBA" id="ARBA00010270"/>
    </source>
</evidence>
<reference evidence="9 10" key="1">
    <citation type="submission" date="2019-09" db="EMBL/GenBank/DDBJ databases">
        <title>Salinarimonas rosea gen. nov., sp. nov., a new member of the a-2 subgroup of the Proteobacteria.</title>
        <authorList>
            <person name="Liu J."/>
        </authorList>
    </citation>
    <scope>NUCLEOTIDE SEQUENCE [LARGE SCALE GENOMIC DNA]</scope>
    <source>
        <strain evidence="9 10">BN140002</strain>
    </source>
</reference>
<organism evidence="9 10">
    <name type="scientific">Salinarimonas soli</name>
    <dbReference type="NCBI Taxonomy" id="1638099"/>
    <lineage>
        <taxon>Bacteria</taxon>
        <taxon>Pseudomonadati</taxon>
        <taxon>Pseudomonadota</taxon>
        <taxon>Alphaproteobacteria</taxon>
        <taxon>Hyphomicrobiales</taxon>
        <taxon>Salinarimonadaceae</taxon>
        <taxon>Salinarimonas</taxon>
    </lineage>
</organism>
<evidence type="ECO:0000313" key="10">
    <source>
        <dbReference type="Proteomes" id="UP000323142"/>
    </source>
</evidence>
<dbReference type="GO" id="GO:0016020">
    <property type="term" value="C:membrane"/>
    <property type="evidence" value="ECO:0007669"/>
    <property type="project" value="UniProtKB-SubCell"/>
</dbReference>
<evidence type="ECO:0000256" key="5">
    <source>
        <dbReference type="ARBA" id="ARBA00022734"/>
    </source>
</evidence>
<dbReference type="OrthoDB" id="8256082at2"/>
<keyword evidence="5" id="KW-0430">Lectin</keyword>
<keyword evidence="7" id="KW-0472">Membrane</keyword>
<feature type="chain" id="PRO_5022875724" description="Lectin-like protein BA14k" evidence="8">
    <location>
        <begin position="24"/>
        <end position="124"/>
    </location>
</feature>
<evidence type="ECO:0000256" key="1">
    <source>
        <dbReference type="ARBA" id="ARBA00004167"/>
    </source>
</evidence>
<dbReference type="Pfam" id="PF07886">
    <property type="entry name" value="BA14K"/>
    <property type="match status" value="1"/>
</dbReference>
<keyword evidence="8" id="KW-0732">Signal</keyword>
<sequence length="124" mass="13157">MRKTVSLLLAAATLAGSLGSAQALPLPAAAAVRAEVAAGDPLRQDVQYYYRRHYYRGGDVAVGVVGGLAAGALIAGAIASSQAAQPLHRTQDPDYIAYCSRKYRSFDPQTGTYLARDGYRYACE</sequence>
<keyword evidence="7" id="KW-0812">Transmembrane</keyword>
<evidence type="ECO:0000256" key="3">
    <source>
        <dbReference type="ARBA" id="ARBA00020552"/>
    </source>
</evidence>
<gene>
    <name evidence="9" type="ORF">F0L46_14680</name>
</gene>
<dbReference type="RefSeq" id="WP_149818816.1">
    <property type="nucleotide sequence ID" value="NZ_VUOA01000027.1"/>
</dbReference>
<dbReference type="GO" id="GO:0030246">
    <property type="term" value="F:carbohydrate binding"/>
    <property type="evidence" value="ECO:0007669"/>
    <property type="project" value="UniProtKB-KW"/>
</dbReference>
<keyword evidence="7" id="KW-1133">Transmembrane helix</keyword>
<comment type="subcellular location">
    <subcellularLocation>
        <location evidence="1">Membrane</location>
        <topology evidence="1">Single-pass membrane protein</topology>
    </subcellularLocation>
</comment>
<dbReference type="AlphaFoldDB" id="A0A5B2VCC9"/>
<dbReference type="EMBL" id="VUOA01000027">
    <property type="protein sequence ID" value="KAA2236385.1"/>
    <property type="molecule type" value="Genomic_DNA"/>
</dbReference>
<comment type="similarity">
    <text evidence="2">Belongs to the BA14k family.</text>
</comment>
<evidence type="ECO:0000256" key="6">
    <source>
        <dbReference type="ARBA" id="ARBA00025321"/>
    </source>
</evidence>
<comment type="caution">
    <text evidence="9">The sequence shown here is derived from an EMBL/GenBank/DDBJ whole genome shotgun (WGS) entry which is preliminary data.</text>
</comment>